<reference evidence="7 8" key="1">
    <citation type="submission" date="2018-04" db="EMBL/GenBank/DDBJ databases">
        <title>Bordetella sp. HZ20 isolated from seawater.</title>
        <authorList>
            <person name="Sun C."/>
        </authorList>
    </citation>
    <scope>NUCLEOTIDE SEQUENCE [LARGE SCALE GENOMIC DNA]</scope>
    <source>
        <strain evidence="7 8">HZ20</strain>
    </source>
</reference>
<dbReference type="InterPro" id="IPR016167">
    <property type="entry name" value="FAD-bd_PCMH_sub1"/>
</dbReference>
<evidence type="ECO:0000256" key="4">
    <source>
        <dbReference type="ARBA" id="ARBA00022827"/>
    </source>
</evidence>
<protein>
    <submittedName>
        <fullName evidence="7">FAD-binding oxidoreductase</fullName>
    </submittedName>
</protein>
<feature type="domain" description="FAD-binding PCMH-type" evidence="6">
    <location>
        <begin position="36"/>
        <end position="215"/>
    </location>
</feature>
<dbReference type="PANTHER" id="PTHR43716:SF1">
    <property type="entry name" value="D-2-HYDROXYGLUTARATE DEHYDROGENASE, MITOCHONDRIAL"/>
    <property type="match status" value="1"/>
</dbReference>
<evidence type="ECO:0000313" key="7">
    <source>
        <dbReference type="EMBL" id="AWB34807.1"/>
    </source>
</evidence>
<dbReference type="InterPro" id="IPR016166">
    <property type="entry name" value="FAD-bd_PCMH"/>
</dbReference>
<dbReference type="Proteomes" id="UP000244571">
    <property type="component" value="Chromosome"/>
</dbReference>
<dbReference type="GO" id="GO:0016491">
    <property type="term" value="F:oxidoreductase activity"/>
    <property type="evidence" value="ECO:0007669"/>
    <property type="project" value="UniProtKB-KW"/>
</dbReference>
<gene>
    <name evidence="7" type="ORF">DBV39_14950</name>
</gene>
<keyword evidence="8" id="KW-1185">Reference proteome</keyword>
<comment type="cofactor">
    <cofactor evidence="1">
        <name>FAD</name>
        <dbReference type="ChEBI" id="CHEBI:57692"/>
    </cofactor>
</comment>
<dbReference type="InterPro" id="IPR051264">
    <property type="entry name" value="FAD-oxidored/transferase_4"/>
</dbReference>
<dbReference type="Pfam" id="PF01565">
    <property type="entry name" value="FAD_binding_4"/>
    <property type="match status" value="1"/>
</dbReference>
<dbReference type="Gene3D" id="3.30.43.10">
    <property type="entry name" value="Uridine Diphospho-n-acetylenolpyruvylglucosamine Reductase, domain 2"/>
    <property type="match status" value="1"/>
</dbReference>
<dbReference type="KEGG" id="boz:DBV39_14950"/>
<dbReference type="OrthoDB" id="8522822at2"/>
<keyword evidence="4" id="KW-0274">FAD</keyword>
<dbReference type="InterPro" id="IPR004113">
    <property type="entry name" value="FAD-bd_oxidored_4_C"/>
</dbReference>
<dbReference type="Gene3D" id="3.30.70.2190">
    <property type="match status" value="1"/>
</dbReference>
<evidence type="ECO:0000313" key="8">
    <source>
        <dbReference type="Proteomes" id="UP000244571"/>
    </source>
</evidence>
<evidence type="ECO:0000256" key="2">
    <source>
        <dbReference type="ARBA" id="ARBA00008000"/>
    </source>
</evidence>
<evidence type="ECO:0000259" key="6">
    <source>
        <dbReference type="PROSITE" id="PS51387"/>
    </source>
</evidence>
<accession>A0A2R4XLY3</accession>
<evidence type="ECO:0000256" key="3">
    <source>
        <dbReference type="ARBA" id="ARBA00022630"/>
    </source>
</evidence>
<dbReference type="PROSITE" id="PS51387">
    <property type="entry name" value="FAD_PCMH"/>
    <property type="match status" value="1"/>
</dbReference>
<dbReference type="InterPro" id="IPR016171">
    <property type="entry name" value="Vanillyl_alc_oxidase_C-sub2"/>
</dbReference>
<dbReference type="Gene3D" id="3.30.465.10">
    <property type="match status" value="1"/>
</dbReference>
<keyword evidence="3" id="KW-0285">Flavoprotein</keyword>
<dbReference type="EMBL" id="CP028901">
    <property type="protein sequence ID" value="AWB34807.1"/>
    <property type="molecule type" value="Genomic_DNA"/>
</dbReference>
<evidence type="ECO:0000256" key="5">
    <source>
        <dbReference type="ARBA" id="ARBA00023002"/>
    </source>
</evidence>
<dbReference type="SUPFAM" id="SSF55103">
    <property type="entry name" value="FAD-linked oxidases, C-terminal domain"/>
    <property type="match status" value="1"/>
</dbReference>
<evidence type="ECO:0000256" key="1">
    <source>
        <dbReference type="ARBA" id="ARBA00001974"/>
    </source>
</evidence>
<comment type="similarity">
    <text evidence="2">Belongs to the FAD-binding oxidoreductase/transferase type 4 family.</text>
</comment>
<dbReference type="InterPro" id="IPR006094">
    <property type="entry name" value="Oxid_FAD_bind_N"/>
</dbReference>
<dbReference type="PANTHER" id="PTHR43716">
    <property type="entry name" value="D-2-HYDROXYGLUTARATE DEHYDROGENASE, MITOCHONDRIAL"/>
    <property type="match status" value="1"/>
</dbReference>
<dbReference type="AlphaFoldDB" id="A0A2R4XLY3"/>
<proteinExistence type="inferred from homology"/>
<dbReference type="InterPro" id="IPR016169">
    <property type="entry name" value="FAD-bd_PCMH_sub2"/>
</dbReference>
<organism evidence="7 8">
    <name type="scientific">Orrella marina</name>
    <dbReference type="NCBI Taxonomy" id="2163011"/>
    <lineage>
        <taxon>Bacteria</taxon>
        <taxon>Pseudomonadati</taxon>
        <taxon>Pseudomonadota</taxon>
        <taxon>Betaproteobacteria</taxon>
        <taxon>Burkholderiales</taxon>
        <taxon>Alcaligenaceae</taxon>
        <taxon>Orrella</taxon>
    </lineage>
</organism>
<dbReference type="FunFam" id="1.10.45.10:FF:000001">
    <property type="entry name" value="D-lactate dehydrogenase mitochondrial"/>
    <property type="match status" value="1"/>
</dbReference>
<dbReference type="Pfam" id="PF02913">
    <property type="entry name" value="FAD-oxidase_C"/>
    <property type="match status" value="1"/>
</dbReference>
<dbReference type="InterPro" id="IPR036318">
    <property type="entry name" value="FAD-bd_PCMH-like_sf"/>
</dbReference>
<dbReference type="Gene3D" id="3.30.70.2740">
    <property type="match status" value="1"/>
</dbReference>
<dbReference type="SUPFAM" id="SSF56176">
    <property type="entry name" value="FAD-binding/transporter-associated domain-like"/>
    <property type="match status" value="1"/>
</dbReference>
<dbReference type="GO" id="GO:0071949">
    <property type="term" value="F:FAD binding"/>
    <property type="evidence" value="ECO:0007669"/>
    <property type="project" value="InterPro"/>
</dbReference>
<sequence>MSDVLLKALIQALGDERVLHGAAIEDRYRTDWSGQYHHDPLAVVRVQGTEDVATTLRLCHAHRHPVTVQGGMTGLVGGGQTGVGDVVISLERLAGVQEIDADAATMTVWAGTPLQAVQEAALEQHLYFAVDLGARGTCQVGGNISTNAGGNRVIRYGMMREQVLGLEVVLADGTIVTSLNKMLKNNAGYDIKQLFIGAEGTLGIITRAVLRLHPAPEQTTCALCVLPSYEAVLRFLSRARKQCGASLLAFEAMWPDFYGFMTRLPGIETPVQADGQLVVLVECDSGPSGLSQDAFETFVEQALEGEEITDAAIASSLKQAQAFWKIRDSVSEFPVRLSPYTSFDVSLPIRQIGRFVEQLREQLQSRIPGSVSLYFGHVGDSNLHVVVHVPRESGGFPKPLIEEVVYGLVGDYQGSVSAEHGIGTRKKAWLGHTRNEAEISLMSRIKQALDPLGILNPGKVL</sequence>
<dbReference type="RefSeq" id="WP_108622217.1">
    <property type="nucleotide sequence ID" value="NZ_CP028901.1"/>
</dbReference>
<dbReference type="GO" id="GO:0022904">
    <property type="term" value="P:respiratory electron transport chain"/>
    <property type="evidence" value="ECO:0007669"/>
    <property type="project" value="TreeGrafter"/>
</dbReference>
<dbReference type="Gene3D" id="1.10.45.10">
    <property type="entry name" value="Vanillyl-alcohol Oxidase, Chain A, domain 4"/>
    <property type="match status" value="1"/>
</dbReference>
<keyword evidence="5" id="KW-0560">Oxidoreductase</keyword>
<dbReference type="InterPro" id="IPR016164">
    <property type="entry name" value="FAD-linked_Oxase-like_C"/>
</dbReference>
<name>A0A2R4XLY3_9BURK</name>